<dbReference type="Proteomes" id="UP000813385">
    <property type="component" value="Unassembled WGS sequence"/>
</dbReference>
<dbReference type="InterPro" id="IPR052895">
    <property type="entry name" value="HetReg/Transcr_Mod"/>
</dbReference>
<feature type="domain" description="Heterokaryon incompatibility" evidence="1">
    <location>
        <begin position="61"/>
        <end position="243"/>
    </location>
</feature>
<dbReference type="PANTHER" id="PTHR24148">
    <property type="entry name" value="ANKYRIN REPEAT DOMAIN-CONTAINING PROTEIN 39 HOMOLOG-RELATED"/>
    <property type="match status" value="1"/>
</dbReference>
<evidence type="ECO:0000259" key="1">
    <source>
        <dbReference type="Pfam" id="PF06985"/>
    </source>
</evidence>
<dbReference type="OrthoDB" id="4587016at2759"/>
<dbReference type="AlphaFoldDB" id="A0A8K0TR12"/>
<name>A0A8K0TR12_9PEZI</name>
<accession>A0A8K0TR12</accession>
<dbReference type="PANTHER" id="PTHR24148:SF73">
    <property type="entry name" value="HET DOMAIN PROTEIN (AFU_ORTHOLOGUE AFUA_8G01020)"/>
    <property type="match status" value="1"/>
</dbReference>
<proteinExistence type="predicted"/>
<protein>
    <submittedName>
        <fullName evidence="2">Heterokaryon incompatibility protein</fullName>
    </submittedName>
</protein>
<dbReference type="Pfam" id="PF26639">
    <property type="entry name" value="Het-6_barrel"/>
    <property type="match status" value="1"/>
</dbReference>
<sequence length="756" mass="83754">MASYFSSPATSYPPFTYSDVSAKERTFRLITLLPPLPATRPFGSPTVRIEISEATVDDTEYSTLSYAWGATSSAPDRLVIVETSDGPRKIRIYRSLEVALLELSATSAEKKSLPIFVDQISINQEDDDEKAVQVRLMGDIYANCRRVHVWLGPGTAQSNAYFDFVLEVCQEGILERFMGPRRVEFPRIFDAIMNSSVVVTGEDAADRDDVLDLITRLGDRFPLNGAIDVLGRHWFTRLWIIQEACLAPELSFATGSRSLCYNCFRVGMLFYTIYNTHWVGHVQHAVPREEVRRRERVLDLNQNVIRIVQERRAIHALGSRQSFADLVRKYNVNDDGPKIGASLPEDRLFGFLGISAQDVFWSGVRVTYGDVESVYADFAAVLLAELPDFLAYSQFPKKIEGLPSWVPDWSSSLHTARGYIDLQNPAFSAGGQGAAVGHRYDSKKSTLTLQGVLVDRVSRVGSSSMKLEHGPTLSSGIDHMSAKTFFDEINAFVLQAAAMEASLLCGASDELRHLTKIRLSDFGVTEKYFIDTSGPEEANRLLLAVYQEVDRWGKKLIDVERIAVAHQLRNCLGLIDYRTAEHWAPPAETDALILSATDPASASLALLGGVAAICADVAEAARASIHLSLLRVYLRVRRHFASMSFSAMKNDKQVYEAVGLDPSMALAMELKAYRDNLMRNTGQRVYLTEKGHVGIGPPSLQPGDAVVVFLGATVPHALRPSENGTWQYLGETYCTNIMEGEALQGSNVARRNFVLA</sequence>
<gene>
    <name evidence="2" type="ORF">B0T11DRAFT_272952</name>
</gene>
<reference evidence="2" key="1">
    <citation type="journal article" date="2021" name="Nat. Commun.">
        <title>Genetic determinants of endophytism in the Arabidopsis root mycobiome.</title>
        <authorList>
            <person name="Mesny F."/>
            <person name="Miyauchi S."/>
            <person name="Thiergart T."/>
            <person name="Pickel B."/>
            <person name="Atanasova L."/>
            <person name="Karlsson M."/>
            <person name="Huettel B."/>
            <person name="Barry K.W."/>
            <person name="Haridas S."/>
            <person name="Chen C."/>
            <person name="Bauer D."/>
            <person name="Andreopoulos W."/>
            <person name="Pangilinan J."/>
            <person name="LaButti K."/>
            <person name="Riley R."/>
            <person name="Lipzen A."/>
            <person name="Clum A."/>
            <person name="Drula E."/>
            <person name="Henrissat B."/>
            <person name="Kohler A."/>
            <person name="Grigoriev I.V."/>
            <person name="Martin F.M."/>
            <person name="Hacquard S."/>
        </authorList>
    </citation>
    <scope>NUCLEOTIDE SEQUENCE</scope>
    <source>
        <strain evidence="2">MPI-CAGE-AT-0016</strain>
    </source>
</reference>
<organism evidence="2 3">
    <name type="scientific">Plectosphaerella cucumerina</name>
    <dbReference type="NCBI Taxonomy" id="40658"/>
    <lineage>
        <taxon>Eukaryota</taxon>
        <taxon>Fungi</taxon>
        <taxon>Dikarya</taxon>
        <taxon>Ascomycota</taxon>
        <taxon>Pezizomycotina</taxon>
        <taxon>Sordariomycetes</taxon>
        <taxon>Hypocreomycetidae</taxon>
        <taxon>Glomerellales</taxon>
        <taxon>Plectosphaerellaceae</taxon>
        <taxon>Plectosphaerella</taxon>
    </lineage>
</organism>
<dbReference type="EMBL" id="JAGPXD010000001">
    <property type="protein sequence ID" value="KAH7376808.1"/>
    <property type="molecule type" value="Genomic_DNA"/>
</dbReference>
<evidence type="ECO:0000313" key="2">
    <source>
        <dbReference type="EMBL" id="KAH7376808.1"/>
    </source>
</evidence>
<dbReference type="InterPro" id="IPR010730">
    <property type="entry name" value="HET"/>
</dbReference>
<evidence type="ECO:0000313" key="3">
    <source>
        <dbReference type="Proteomes" id="UP000813385"/>
    </source>
</evidence>
<dbReference type="Pfam" id="PF06985">
    <property type="entry name" value="HET"/>
    <property type="match status" value="1"/>
</dbReference>
<keyword evidence="3" id="KW-1185">Reference proteome</keyword>
<comment type="caution">
    <text evidence="2">The sequence shown here is derived from an EMBL/GenBank/DDBJ whole genome shotgun (WGS) entry which is preliminary data.</text>
</comment>